<name>A0ABN1I5F5_9GAMM</name>
<comment type="caution">
    <text evidence="1">The sequence shown here is derived from an EMBL/GenBank/DDBJ whole genome shotgun (WGS) entry which is preliminary data.</text>
</comment>
<gene>
    <name evidence="1" type="ORF">GCM10009104_15650</name>
</gene>
<evidence type="ECO:0000313" key="1">
    <source>
        <dbReference type="EMBL" id="GAA0689953.1"/>
    </source>
</evidence>
<sequence>MRKGWDEVREEKMQNNPEFKEAYESLLKHSALVDEWYELQQISN</sequence>
<keyword evidence="2" id="KW-1185">Reference proteome</keyword>
<dbReference type="Proteomes" id="UP001499915">
    <property type="component" value="Unassembled WGS sequence"/>
</dbReference>
<protein>
    <submittedName>
        <fullName evidence="1">Uncharacterized protein</fullName>
    </submittedName>
</protein>
<organism evidence="1 2">
    <name type="scientific">Marinobacterium maritimum</name>
    <dbReference type="NCBI Taxonomy" id="500162"/>
    <lineage>
        <taxon>Bacteria</taxon>
        <taxon>Pseudomonadati</taxon>
        <taxon>Pseudomonadota</taxon>
        <taxon>Gammaproteobacteria</taxon>
        <taxon>Oceanospirillales</taxon>
        <taxon>Oceanospirillaceae</taxon>
        <taxon>Marinobacterium</taxon>
    </lineage>
</organism>
<reference evidence="1 2" key="1">
    <citation type="journal article" date="2019" name="Int. J. Syst. Evol. Microbiol.">
        <title>The Global Catalogue of Microorganisms (GCM) 10K type strain sequencing project: providing services to taxonomists for standard genome sequencing and annotation.</title>
        <authorList>
            <consortium name="The Broad Institute Genomics Platform"/>
            <consortium name="The Broad Institute Genome Sequencing Center for Infectious Disease"/>
            <person name="Wu L."/>
            <person name="Ma J."/>
        </authorList>
    </citation>
    <scope>NUCLEOTIDE SEQUENCE [LARGE SCALE GENOMIC DNA]</scope>
    <source>
        <strain evidence="1 2">JCM 15134</strain>
    </source>
</reference>
<proteinExistence type="predicted"/>
<dbReference type="EMBL" id="BAAAET010000002">
    <property type="protein sequence ID" value="GAA0689953.1"/>
    <property type="molecule type" value="Genomic_DNA"/>
</dbReference>
<accession>A0ABN1I5F5</accession>
<evidence type="ECO:0000313" key="2">
    <source>
        <dbReference type="Proteomes" id="UP001499915"/>
    </source>
</evidence>